<evidence type="ECO:0000313" key="1">
    <source>
        <dbReference type="EMBL" id="EOA18375.1"/>
    </source>
</evidence>
<dbReference type="OrthoDB" id="1057087at2759"/>
<name>R0H181_9BRAS</name>
<dbReference type="AlphaFoldDB" id="R0H181"/>
<protein>
    <recommendedName>
        <fullName evidence="3">NYN domain-containing protein</fullName>
    </recommendedName>
</protein>
<evidence type="ECO:0008006" key="3">
    <source>
        <dbReference type="Google" id="ProtNLM"/>
    </source>
</evidence>
<gene>
    <name evidence="1" type="ORF">CARUB_v10006896mg</name>
</gene>
<dbReference type="KEGG" id="crb:17877834"/>
<dbReference type="STRING" id="81985.R0H181"/>
<evidence type="ECO:0000313" key="2">
    <source>
        <dbReference type="Proteomes" id="UP000029121"/>
    </source>
</evidence>
<dbReference type="Proteomes" id="UP000029121">
    <property type="component" value="Unassembled WGS sequence"/>
</dbReference>
<accession>R0H181</accession>
<reference evidence="2" key="1">
    <citation type="journal article" date="2013" name="Nat. Genet.">
        <title>The Capsella rubella genome and the genomic consequences of rapid mating system evolution.</title>
        <authorList>
            <person name="Slotte T."/>
            <person name="Hazzouri K.M."/>
            <person name="Agren J.A."/>
            <person name="Koenig D."/>
            <person name="Maumus F."/>
            <person name="Guo Y.L."/>
            <person name="Steige K."/>
            <person name="Platts A.E."/>
            <person name="Escobar J.S."/>
            <person name="Newman L.K."/>
            <person name="Wang W."/>
            <person name="Mandakova T."/>
            <person name="Vello E."/>
            <person name="Smith L.M."/>
            <person name="Henz S.R."/>
            <person name="Steffen J."/>
            <person name="Takuno S."/>
            <person name="Brandvain Y."/>
            <person name="Coop G."/>
            <person name="Andolfatto P."/>
            <person name="Hu T.T."/>
            <person name="Blanchette M."/>
            <person name="Clark R.M."/>
            <person name="Quesneville H."/>
            <person name="Nordborg M."/>
            <person name="Gaut B.S."/>
            <person name="Lysak M.A."/>
            <person name="Jenkins J."/>
            <person name="Grimwood J."/>
            <person name="Chapman J."/>
            <person name="Prochnik S."/>
            <person name="Shu S."/>
            <person name="Rokhsar D."/>
            <person name="Schmutz J."/>
            <person name="Weigel D."/>
            <person name="Wright S.I."/>
        </authorList>
    </citation>
    <scope>NUCLEOTIDE SEQUENCE [LARGE SCALE GENOMIC DNA]</scope>
    <source>
        <strain evidence="2">cv. Monte Gargano</strain>
    </source>
</reference>
<proteinExistence type="predicted"/>
<sequence length="250" mass="28595">MSCRKSKPPKNLPTRLGPLTDNFGSKRVTCCNPKFTNSLISHHSKIERSNGKAASLILSKAWHDVTMYTKLFPPLTDWKSRFTNVLVVWELENYIIPEGLDIRSTLEKIKAVIAKEEGLRSRNVNIWIFGSADNSWLNALKEEYSTTKDRFHVYRGDQRARFNRIIANIAFWSFNVKSPINLLILSENMAQTEQDPKFCRFRLSLQKRGFSVASAHPSTLLNQQTEPLVAPPSRFPEFICTTCTSKDDKA</sequence>
<organism evidence="1 2">
    <name type="scientific">Capsella rubella</name>
    <dbReference type="NCBI Taxonomy" id="81985"/>
    <lineage>
        <taxon>Eukaryota</taxon>
        <taxon>Viridiplantae</taxon>
        <taxon>Streptophyta</taxon>
        <taxon>Embryophyta</taxon>
        <taxon>Tracheophyta</taxon>
        <taxon>Spermatophyta</taxon>
        <taxon>Magnoliopsida</taxon>
        <taxon>eudicotyledons</taxon>
        <taxon>Gunneridae</taxon>
        <taxon>Pentapetalae</taxon>
        <taxon>rosids</taxon>
        <taxon>malvids</taxon>
        <taxon>Brassicales</taxon>
        <taxon>Brassicaceae</taxon>
        <taxon>Camelineae</taxon>
        <taxon>Capsella</taxon>
    </lineage>
</organism>
<keyword evidence="2" id="KW-1185">Reference proteome</keyword>
<dbReference type="EMBL" id="KB870811">
    <property type="protein sequence ID" value="EOA18375.1"/>
    <property type="molecule type" value="Genomic_DNA"/>
</dbReference>